<evidence type="ECO:0000256" key="5">
    <source>
        <dbReference type="ARBA" id="ARBA00022679"/>
    </source>
</evidence>
<dbReference type="InterPro" id="IPR005467">
    <property type="entry name" value="His_kinase_dom"/>
</dbReference>
<dbReference type="Pfam" id="PF02518">
    <property type="entry name" value="HATPase_c"/>
    <property type="match status" value="1"/>
</dbReference>
<evidence type="ECO:0000256" key="7">
    <source>
        <dbReference type="ARBA" id="ARBA00023012"/>
    </source>
</evidence>
<organism evidence="16 17">
    <name type="scientific">Pseudomonas lalucatii</name>
    <dbReference type="NCBI Taxonomy" id="1424203"/>
    <lineage>
        <taxon>Bacteria</taxon>
        <taxon>Pseudomonadati</taxon>
        <taxon>Pseudomonadota</taxon>
        <taxon>Gammaproteobacteria</taxon>
        <taxon>Pseudomonadales</taxon>
        <taxon>Pseudomonadaceae</taxon>
        <taxon>Pseudomonas</taxon>
    </lineage>
</organism>
<keyword evidence="5" id="KW-0808">Transferase</keyword>
<evidence type="ECO:0000256" key="2">
    <source>
        <dbReference type="ARBA" id="ARBA00004370"/>
    </source>
</evidence>
<dbReference type="CDD" id="cd00082">
    <property type="entry name" value="HisKA"/>
    <property type="match status" value="1"/>
</dbReference>
<keyword evidence="11" id="KW-0812">Transmembrane</keyword>
<dbReference type="SMART" id="SM00448">
    <property type="entry name" value="REC"/>
    <property type="match status" value="1"/>
</dbReference>
<feature type="transmembrane region" description="Helical" evidence="11">
    <location>
        <begin position="6"/>
        <end position="31"/>
    </location>
</feature>
<gene>
    <name evidence="16" type="ORF">I0D00_18840</name>
</gene>
<dbReference type="Gene3D" id="3.30.565.10">
    <property type="entry name" value="Histidine kinase-like ATPase, C-terminal domain"/>
    <property type="match status" value="1"/>
</dbReference>
<comment type="catalytic activity">
    <reaction evidence="1">
        <text>ATP + protein L-histidine = ADP + protein N-phospho-L-histidine.</text>
        <dbReference type="EC" id="2.7.13.3"/>
    </reaction>
</comment>
<evidence type="ECO:0000259" key="12">
    <source>
        <dbReference type="PROSITE" id="PS50109"/>
    </source>
</evidence>
<sequence length="865" mass="93905">MISFRLKVILGIALVETLILIGLVWTSLYFLRVSNEQSFTERFDAEAEELAVLVRDAVVSSDLAALEAVAESVMANSDSLYLRIRDNQRVLVDRGSSPQHPLGREPDLRVAAVADGVFDVQKVIYVDEFPVGYLELGMATTAFERLFGEARDRLIVIAVLALLLVVATSWLIGVLLTRDLSSLRAGLNRIERGETDAPLGVVTSREFHDLALAFNRMSRALSQREQERQQAEQGLLQAKEAAEKANQAKSDFLAHVTHEIRSPLNAMMGCVDLLAESALNDSQQLYIESAQQSASVLLALINNILDFARIESGALDLVSAPFDLVELCESALAVKALQLSDRQIDLGMLYEPDLPRRCLGDEARLRQVLLNLIDNAIKFTREGGVILRLQLAEREGERFTLECSVSDTGIGIPALKQAAIFEAFTQVDSTDATLHGGAGLGLSICSRLVEAMGGSIRLDSSLGQGSTFSFRVPLGIVEDGPAPRPLSGNAWVVSSNSVLADVLVRQLNLFGLSTQACAGVSGAPETVPGWLFLDAAEALDAPARHRLESVQRAGARLVLMADRKRLATSVMGPGSGSCEVIEKPVCYSRLLQLLELAPRPSRSSGTAAPAPRRQGRILLAEDSPANQLVAVTQLEQAGYQVAVAENGHQVLELLGQASFDLVLMDVRMPSMDGLEATRRIREGQAAYAAIPIIALTANAMREDTQRCRAVGMNGFVGKPFTRESLLQAIDGCLVQADPSHTEADTMSGLKLMDEAILTRLAAETSDAMLERMIGLFVNEAQRRMDAIHEHLARLDCHGVEDEAHTLKSNAATFGASQLSALAREIESACKRMDRERVAQLLPETSDTLRITLAAYRQRFNISQPA</sequence>
<feature type="domain" description="Response regulatory" evidence="13">
    <location>
        <begin position="616"/>
        <end position="733"/>
    </location>
</feature>
<dbReference type="InterPro" id="IPR036641">
    <property type="entry name" value="HPT_dom_sf"/>
</dbReference>
<dbReference type="SMART" id="SM00387">
    <property type="entry name" value="HATPase_c"/>
    <property type="match status" value="1"/>
</dbReference>
<evidence type="ECO:0000256" key="1">
    <source>
        <dbReference type="ARBA" id="ARBA00000085"/>
    </source>
</evidence>
<dbReference type="Gene3D" id="1.20.120.160">
    <property type="entry name" value="HPT domain"/>
    <property type="match status" value="1"/>
</dbReference>
<accession>A0ABS5Q5G2</accession>
<feature type="domain" description="Histidine kinase" evidence="12">
    <location>
        <begin position="255"/>
        <end position="476"/>
    </location>
</feature>
<evidence type="ECO:0000256" key="11">
    <source>
        <dbReference type="SAM" id="Phobius"/>
    </source>
</evidence>
<comment type="subcellular location">
    <subcellularLocation>
        <location evidence="2">Membrane</location>
    </subcellularLocation>
</comment>
<dbReference type="InterPro" id="IPR003594">
    <property type="entry name" value="HATPase_dom"/>
</dbReference>
<dbReference type="PROSITE" id="PS50110">
    <property type="entry name" value="RESPONSE_REGULATORY"/>
    <property type="match status" value="1"/>
</dbReference>
<keyword evidence="11" id="KW-0472">Membrane</keyword>
<evidence type="ECO:0000256" key="8">
    <source>
        <dbReference type="PROSITE-ProRule" id="PRU00110"/>
    </source>
</evidence>
<dbReference type="SUPFAM" id="SSF47384">
    <property type="entry name" value="Homodimeric domain of signal transducing histidine kinase"/>
    <property type="match status" value="1"/>
</dbReference>
<feature type="modified residue" description="4-aspartylphosphate" evidence="9">
    <location>
        <position position="665"/>
    </location>
</feature>
<dbReference type="SMART" id="SM00304">
    <property type="entry name" value="HAMP"/>
    <property type="match status" value="1"/>
</dbReference>
<keyword evidence="11" id="KW-1133">Transmembrane helix</keyword>
<evidence type="ECO:0000313" key="17">
    <source>
        <dbReference type="Proteomes" id="UP001196601"/>
    </source>
</evidence>
<dbReference type="SUPFAM" id="SSF52172">
    <property type="entry name" value="CheY-like"/>
    <property type="match status" value="1"/>
</dbReference>
<dbReference type="Pfam" id="PF00072">
    <property type="entry name" value="Response_reg"/>
    <property type="match status" value="1"/>
</dbReference>
<dbReference type="CDD" id="cd00088">
    <property type="entry name" value="HPT"/>
    <property type="match status" value="1"/>
</dbReference>
<feature type="transmembrane region" description="Helical" evidence="11">
    <location>
        <begin position="154"/>
        <end position="176"/>
    </location>
</feature>
<dbReference type="SMART" id="SM00073">
    <property type="entry name" value="HPT"/>
    <property type="match status" value="1"/>
</dbReference>
<keyword evidence="7" id="KW-0902">Two-component regulatory system</keyword>
<dbReference type="InterPro" id="IPR036097">
    <property type="entry name" value="HisK_dim/P_sf"/>
</dbReference>
<dbReference type="CDD" id="cd17546">
    <property type="entry name" value="REC_hyHK_CKI1_RcsC-like"/>
    <property type="match status" value="1"/>
</dbReference>
<dbReference type="CDD" id="cd16922">
    <property type="entry name" value="HATPase_EvgS-ArcB-TorS-like"/>
    <property type="match status" value="1"/>
</dbReference>
<keyword evidence="6" id="KW-0418">Kinase</keyword>
<feature type="domain" description="HAMP" evidence="14">
    <location>
        <begin position="174"/>
        <end position="226"/>
    </location>
</feature>
<keyword evidence="10" id="KW-0175">Coiled coil</keyword>
<evidence type="ECO:0000259" key="13">
    <source>
        <dbReference type="PROSITE" id="PS50110"/>
    </source>
</evidence>
<protein>
    <recommendedName>
        <fullName evidence="3">histidine kinase</fullName>
        <ecNumber evidence="3">2.7.13.3</ecNumber>
    </recommendedName>
</protein>
<dbReference type="Gene3D" id="6.10.340.10">
    <property type="match status" value="1"/>
</dbReference>
<dbReference type="PROSITE" id="PS50885">
    <property type="entry name" value="HAMP"/>
    <property type="match status" value="1"/>
</dbReference>
<reference evidence="16 17" key="1">
    <citation type="journal article" date="2021" name="Syst. Appl. Microbiol.">
        <title>Pseudomonas lalucatii sp. nov. isolated from Vallgornera, a karstic cave in Mallorca, Western Mediterranean.</title>
        <authorList>
            <person name="Busquets A."/>
            <person name="Mulet M."/>
            <person name="Gomila M."/>
            <person name="Garcia-Valdes E."/>
        </authorList>
    </citation>
    <scope>NUCLEOTIDE SEQUENCE [LARGE SCALE GENOMIC DNA]</scope>
    <source>
        <strain evidence="16 17">R1b54</strain>
    </source>
</reference>
<dbReference type="PRINTS" id="PR00344">
    <property type="entry name" value="BCTRLSENSOR"/>
</dbReference>
<dbReference type="EC" id="2.7.13.3" evidence="3"/>
<dbReference type="InterPro" id="IPR008207">
    <property type="entry name" value="Sig_transdc_His_kin_Hpt_dom"/>
</dbReference>
<dbReference type="SUPFAM" id="SSF55874">
    <property type="entry name" value="ATPase domain of HSP90 chaperone/DNA topoisomerase II/histidine kinase"/>
    <property type="match status" value="1"/>
</dbReference>
<feature type="coiled-coil region" evidence="10">
    <location>
        <begin position="221"/>
        <end position="248"/>
    </location>
</feature>
<name>A0ABS5Q5G2_9PSED</name>
<evidence type="ECO:0000256" key="4">
    <source>
        <dbReference type="ARBA" id="ARBA00022553"/>
    </source>
</evidence>
<feature type="domain" description="HPt" evidence="15">
    <location>
        <begin position="765"/>
        <end position="865"/>
    </location>
</feature>
<feature type="modified residue" description="Phosphohistidine" evidence="8">
    <location>
        <position position="804"/>
    </location>
</feature>
<evidence type="ECO:0000259" key="15">
    <source>
        <dbReference type="PROSITE" id="PS50894"/>
    </source>
</evidence>
<dbReference type="PANTHER" id="PTHR45339">
    <property type="entry name" value="HYBRID SIGNAL TRANSDUCTION HISTIDINE KINASE J"/>
    <property type="match status" value="1"/>
</dbReference>
<evidence type="ECO:0000259" key="14">
    <source>
        <dbReference type="PROSITE" id="PS50885"/>
    </source>
</evidence>
<dbReference type="Pfam" id="PF00512">
    <property type="entry name" value="HisKA"/>
    <property type="match status" value="1"/>
</dbReference>
<dbReference type="Gene3D" id="3.40.50.2300">
    <property type="match status" value="1"/>
</dbReference>
<dbReference type="PROSITE" id="PS50894">
    <property type="entry name" value="HPT"/>
    <property type="match status" value="1"/>
</dbReference>
<dbReference type="Pfam" id="PF00672">
    <property type="entry name" value="HAMP"/>
    <property type="match status" value="1"/>
</dbReference>
<dbReference type="SMART" id="SM00388">
    <property type="entry name" value="HisKA"/>
    <property type="match status" value="1"/>
</dbReference>
<evidence type="ECO:0000256" key="9">
    <source>
        <dbReference type="PROSITE-ProRule" id="PRU00169"/>
    </source>
</evidence>
<evidence type="ECO:0000313" key="16">
    <source>
        <dbReference type="EMBL" id="MBS7663985.1"/>
    </source>
</evidence>
<dbReference type="Pfam" id="PF01627">
    <property type="entry name" value="Hpt"/>
    <property type="match status" value="1"/>
</dbReference>
<dbReference type="PROSITE" id="PS50109">
    <property type="entry name" value="HIS_KIN"/>
    <property type="match status" value="1"/>
</dbReference>
<dbReference type="SUPFAM" id="SSF47226">
    <property type="entry name" value="Histidine-containing phosphotransfer domain, HPT domain"/>
    <property type="match status" value="1"/>
</dbReference>
<evidence type="ECO:0000256" key="6">
    <source>
        <dbReference type="ARBA" id="ARBA00022777"/>
    </source>
</evidence>
<dbReference type="CDD" id="cd06225">
    <property type="entry name" value="HAMP"/>
    <property type="match status" value="1"/>
</dbReference>
<dbReference type="PANTHER" id="PTHR45339:SF5">
    <property type="entry name" value="HISTIDINE KINASE"/>
    <property type="match status" value="1"/>
</dbReference>
<dbReference type="InterPro" id="IPR004358">
    <property type="entry name" value="Sig_transdc_His_kin-like_C"/>
</dbReference>
<dbReference type="EMBL" id="JADPMV010000002">
    <property type="protein sequence ID" value="MBS7663985.1"/>
    <property type="molecule type" value="Genomic_DNA"/>
</dbReference>
<dbReference type="InterPro" id="IPR003660">
    <property type="entry name" value="HAMP_dom"/>
</dbReference>
<proteinExistence type="predicted"/>
<dbReference type="InterPro" id="IPR001789">
    <property type="entry name" value="Sig_transdc_resp-reg_receiver"/>
</dbReference>
<dbReference type="InterPro" id="IPR011006">
    <property type="entry name" value="CheY-like_superfamily"/>
</dbReference>
<dbReference type="InterPro" id="IPR036890">
    <property type="entry name" value="HATPase_C_sf"/>
</dbReference>
<keyword evidence="17" id="KW-1185">Reference proteome</keyword>
<evidence type="ECO:0000256" key="3">
    <source>
        <dbReference type="ARBA" id="ARBA00012438"/>
    </source>
</evidence>
<dbReference type="Gene3D" id="1.10.287.130">
    <property type="match status" value="1"/>
</dbReference>
<evidence type="ECO:0000256" key="10">
    <source>
        <dbReference type="SAM" id="Coils"/>
    </source>
</evidence>
<dbReference type="Proteomes" id="UP001196601">
    <property type="component" value="Unassembled WGS sequence"/>
</dbReference>
<comment type="caution">
    <text evidence="16">The sequence shown here is derived from an EMBL/GenBank/DDBJ whole genome shotgun (WGS) entry which is preliminary data.</text>
</comment>
<dbReference type="InterPro" id="IPR003661">
    <property type="entry name" value="HisK_dim/P_dom"/>
</dbReference>
<keyword evidence="4 9" id="KW-0597">Phosphoprotein</keyword>
<dbReference type="RefSeq" id="WP_213641342.1">
    <property type="nucleotide sequence ID" value="NZ_JADPMV010000002.1"/>
</dbReference>